<evidence type="ECO:0000313" key="3">
    <source>
        <dbReference type="Proteomes" id="UP000821853"/>
    </source>
</evidence>
<accession>A0A9J6GJR5</accession>
<name>A0A9J6GJR5_HAELO</name>
<reference evidence="2 3" key="1">
    <citation type="journal article" date="2020" name="Cell">
        <title>Large-Scale Comparative Analyses of Tick Genomes Elucidate Their Genetic Diversity and Vector Capacities.</title>
        <authorList>
            <consortium name="Tick Genome and Microbiome Consortium (TIGMIC)"/>
            <person name="Jia N."/>
            <person name="Wang J."/>
            <person name="Shi W."/>
            <person name="Du L."/>
            <person name="Sun Y."/>
            <person name="Zhan W."/>
            <person name="Jiang J.F."/>
            <person name="Wang Q."/>
            <person name="Zhang B."/>
            <person name="Ji P."/>
            <person name="Bell-Sakyi L."/>
            <person name="Cui X.M."/>
            <person name="Yuan T.T."/>
            <person name="Jiang B.G."/>
            <person name="Yang W.F."/>
            <person name="Lam T.T."/>
            <person name="Chang Q.C."/>
            <person name="Ding S.J."/>
            <person name="Wang X.J."/>
            <person name="Zhu J.G."/>
            <person name="Ruan X.D."/>
            <person name="Zhao L."/>
            <person name="Wei J.T."/>
            <person name="Ye R.Z."/>
            <person name="Que T.C."/>
            <person name="Du C.H."/>
            <person name="Zhou Y.H."/>
            <person name="Cheng J.X."/>
            <person name="Dai P.F."/>
            <person name="Guo W.B."/>
            <person name="Han X.H."/>
            <person name="Huang E.J."/>
            <person name="Li L.F."/>
            <person name="Wei W."/>
            <person name="Gao Y.C."/>
            <person name="Liu J.Z."/>
            <person name="Shao H.Z."/>
            <person name="Wang X."/>
            <person name="Wang C.C."/>
            <person name="Yang T.C."/>
            <person name="Huo Q.B."/>
            <person name="Li W."/>
            <person name="Chen H.Y."/>
            <person name="Chen S.E."/>
            <person name="Zhou L.G."/>
            <person name="Ni X.B."/>
            <person name="Tian J.H."/>
            <person name="Sheng Y."/>
            <person name="Liu T."/>
            <person name="Pan Y.S."/>
            <person name="Xia L.Y."/>
            <person name="Li J."/>
            <person name="Zhao F."/>
            <person name="Cao W.C."/>
        </authorList>
    </citation>
    <scope>NUCLEOTIDE SEQUENCE [LARGE SCALE GENOMIC DNA]</scope>
    <source>
        <strain evidence="2">HaeL-2018</strain>
    </source>
</reference>
<gene>
    <name evidence="2" type="ORF">HPB48_019143</name>
</gene>
<evidence type="ECO:0000256" key="1">
    <source>
        <dbReference type="SAM" id="MobiDB-lite"/>
    </source>
</evidence>
<dbReference type="VEuPathDB" id="VectorBase:HLOH_042239"/>
<dbReference type="AlphaFoldDB" id="A0A9J6GJR5"/>
<keyword evidence="3" id="KW-1185">Reference proteome</keyword>
<evidence type="ECO:0000313" key="2">
    <source>
        <dbReference type="EMBL" id="KAH9375781.1"/>
    </source>
</evidence>
<organism evidence="2 3">
    <name type="scientific">Haemaphysalis longicornis</name>
    <name type="common">Bush tick</name>
    <dbReference type="NCBI Taxonomy" id="44386"/>
    <lineage>
        <taxon>Eukaryota</taxon>
        <taxon>Metazoa</taxon>
        <taxon>Ecdysozoa</taxon>
        <taxon>Arthropoda</taxon>
        <taxon>Chelicerata</taxon>
        <taxon>Arachnida</taxon>
        <taxon>Acari</taxon>
        <taxon>Parasitiformes</taxon>
        <taxon>Ixodida</taxon>
        <taxon>Ixodoidea</taxon>
        <taxon>Ixodidae</taxon>
        <taxon>Haemaphysalinae</taxon>
        <taxon>Haemaphysalis</taxon>
    </lineage>
</organism>
<sequence length="62" mass="6869">MTEQSYRDWNVNPYFNCSLVNPSAERCSVPPSCCRTVDEEGLDDYADPHSGFSPGSASREGH</sequence>
<dbReference type="EMBL" id="JABSTR010000007">
    <property type="protein sequence ID" value="KAH9375781.1"/>
    <property type="molecule type" value="Genomic_DNA"/>
</dbReference>
<proteinExistence type="predicted"/>
<comment type="caution">
    <text evidence="2">The sequence shown here is derived from an EMBL/GenBank/DDBJ whole genome shotgun (WGS) entry which is preliminary data.</text>
</comment>
<feature type="region of interest" description="Disordered" evidence="1">
    <location>
        <begin position="43"/>
        <end position="62"/>
    </location>
</feature>
<protein>
    <submittedName>
        <fullName evidence="2">Uncharacterized protein</fullName>
    </submittedName>
</protein>
<dbReference type="Proteomes" id="UP000821853">
    <property type="component" value="Chromosome 5"/>
</dbReference>
<dbReference type="OrthoDB" id="6506481at2759"/>